<protein>
    <recommendedName>
        <fullName evidence="3">biotin--[biotin carboxyl-carrier protein] ligase</fullName>
        <ecNumber evidence="3">6.3.4.15</ecNumber>
    </recommendedName>
</protein>
<dbReference type="PANTHER" id="PTHR12835">
    <property type="entry name" value="BIOTIN PROTEIN LIGASE"/>
    <property type="match status" value="1"/>
</dbReference>
<sequence>MPDQPADDAAEHRTDPADRTQLEERVATSRRPGSAAEVAARTTDPARWSISWVPATGSTNTDLLAAAAGNGPGVASGGTPVLITDEQRTGKGRSGRTWTSPPGAGLMLSVRLDPTGIPVSRWSWGGAVLGLAVRTALRDVAGIDAQLKWPNDVLIGPAKVAGILGESNGQDVVVGVGLNVSLASDELPRADATSLLLAGATDAGLDRATLAAAVLDAWGGWVDRWRAAGGDVGAAGIHDAYRAACGTVGRTVTLHLPDGTDLVGQAVDVTADGAIQVRSADGPVRTYGAADVTHLRPLVDHRADHPTD</sequence>
<dbReference type="EC" id="6.3.4.15" evidence="3"/>
<feature type="region of interest" description="Disordered" evidence="4">
    <location>
        <begin position="75"/>
        <end position="102"/>
    </location>
</feature>
<dbReference type="NCBIfam" id="TIGR00121">
    <property type="entry name" value="birA_ligase"/>
    <property type="match status" value="1"/>
</dbReference>
<evidence type="ECO:0000256" key="1">
    <source>
        <dbReference type="ARBA" id="ARBA00022598"/>
    </source>
</evidence>
<dbReference type="RefSeq" id="WP_205260630.1">
    <property type="nucleotide sequence ID" value="NZ_JAERWK010000012.1"/>
</dbReference>
<dbReference type="Pfam" id="PF02237">
    <property type="entry name" value="BPL_C"/>
    <property type="match status" value="1"/>
</dbReference>
<evidence type="ECO:0000313" key="6">
    <source>
        <dbReference type="EMBL" id="MBM9467682.1"/>
    </source>
</evidence>
<dbReference type="GO" id="GO:0004077">
    <property type="term" value="F:biotin--[biotin carboxyl-carrier protein] ligase activity"/>
    <property type="evidence" value="ECO:0007669"/>
    <property type="project" value="UniProtKB-EC"/>
</dbReference>
<dbReference type="InterPro" id="IPR003142">
    <property type="entry name" value="BPL_C"/>
</dbReference>
<keyword evidence="2" id="KW-0092">Biotin</keyword>
<organism evidence="6 7">
    <name type="scientific">Nakamurella leprariae</name>
    <dbReference type="NCBI Taxonomy" id="2803911"/>
    <lineage>
        <taxon>Bacteria</taxon>
        <taxon>Bacillati</taxon>
        <taxon>Actinomycetota</taxon>
        <taxon>Actinomycetes</taxon>
        <taxon>Nakamurellales</taxon>
        <taxon>Nakamurellaceae</taxon>
        <taxon>Nakamurella</taxon>
    </lineage>
</organism>
<dbReference type="PROSITE" id="PS51733">
    <property type="entry name" value="BPL_LPL_CATALYTIC"/>
    <property type="match status" value="1"/>
</dbReference>
<dbReference type="PANTHER" id="PTHR12835:SF5">
    <property type="entry name" value="BIOTIN--PROTEIN LIGASE"/>
    <property type="match status" value="1"/>
</dbReference>
<evidence type="ECO:0000256" key="4">
    <source>
        <dbReference type="SAM" id="MobiDB-lite"/>
    </source>
</evidence>
<comment type="caution">
    <text evidence="6">The sequence shown here is derived from an EMBL/GenBank/DDBJ whole genome shotgun (WGS) entry which is preliminary data.</text>
</comment>
<dbReference type="SUPFAM" id="SSF55681">
    <property type="entry name" value="Class II aaRS and biotin synthetases"/>
    <property type="match status" value="1"/>
</dbReference>
<reference evidence="6" key="1">
    <citation type="submission" date="2021-01" db="EMBL/GenBank/DDBJ databases">
        <title>YIM 132084 draft genome.</title>
        <authorList>
            <person name="An D."/>
        </authorList>
    </citation>
    <scope>NUCLEOTIDE SEQUENCE</scope>
    <source>
        <strain evidence="6">YIM 132084</strain>
    </source>
</reference>
<feature type="domain" description="BPL/LPL catalytic" evidence="5">
    <location>
        <begin position="33"/>
        <end position="226"/>
    </location>
</feature>
<keyword evidence="7" id="KW-1185">Reference proteome</keyword>
<dbReference type="Pfam" id="PF03099">
    <property type="entry name" value="BPL_LplA_LipB"/>
    <property type="match status" value="1"/>
</dbReference>
<evidence type="ECO:0000256" key="3">
    <source>
        <dbReference type="ARBA" id="ARBA00024227"/>
    </source>
</evidence>
<evidence type="ECO:0000256" key="2">
    <source>
        <dbReference type="ARBA" id="ARBA00023267"/>
    </source>
</evidence>
<gene>
    <name evidence="6" type="ORF">JL106_10365</name>
</gene>
<feature type="region of interest" description="Disordered" evidence="4">
    <location>
        <begin position="1"/>
        <end position="42"/>
    </location>
</feature>
<dbReference type="GO" id="GO:0005737">
    <property type="term" value="C:cytoplasm"/>
    <property type="evidence" value="ECO:0007669"/>
    <property type="project" value="TreeGrafter"/>
</dbReference>
<evidence type="ECO:0000259" key="5">
    <source>
        <dbReference type="PROSITE" id="PS51733"/>
    </source>
</evidence>
<evidence type="ECO:0000313" key="7">
    <source>
        <dbReference type="Proteomes" id="UP000663792"/>
    </source>
</evidence>
<dbReference type="Proteomes" id="UP000663792">
    <property type="component" value="Unassembled WGS sequence"/>
</dbReference>
<name>A0A939C214_9ACTN</name>
<dbReference type="Gene3D" id="2.30.30.100">
    <property type="match status" value="1"/>
</dbReference>
<dbReference type="InterPro" id="IPR004143">
    <property type="entry name" value="BPL_LPL_catalytic"/>
</dbReference>
<dbReference type="InterPro" id="IPR004408">
    <property type="entry name" value="Biotin_CoA_COase_ligase"/>
</dbReference>
<dbReference type="CDD" id="cd16442">
    <property type="entry name" value="BPL"/>
    <property type="match status" value="1"/>
</dbReference>
<proteinExistence type="predicted"/>
<keyword evidence="1 6" id="KW-0436">Ligase</keyword>
<dbReference type="Gene3D" id="3.30.930.10">
    <property type="entry name" value="Bira Bifunctional Protein, Domain 2"/>
    <property type="match status" value="1"/>
</dbReference>
<dbReference type="EMBL" id="JAERWK010000012">
    <property type="protein sequence ID" value="MBM9467682.1"/>
    <property type="molecule type" value="Genomic_DNA"/>
</dbReference>
<accession>A0A939C214</accession>
<dbReference type="InterPro" id="IPR045864">
    <property type="entry name" value="aa-tRNA-synth_II/BPL/LPL"/>
</dbReference>
<dbReference type="AlphaFoldDB" id="A0A939C214"/>
<feature type="compositionally biased region" description="Basic and acidic residues" evidence="4">
    <location>
        <begin position="9"/>
        <end position="27"/>
    </location>
</feature>